<comment type="caution">
    <text evidence="6">The sequence shown here is derived from an EMBL/GenBank/DDBJ whole genome shotgun (WGS) entry which is preliminary data.</text>
</comment>
<dbReference type="InterPro" id="IPR000504">
    <property type="entry name" value="RRM_dom"/>
</dbReference>
<reference evidence="6 7" key="1">
    <citation type="submission" date="2024-04" db="EMBL/GenBank/DDBJ databases">
        <title>Tritrichomonas musculus Genome.</title>
        <authorList>
            <person name="Alves-Ferreira E."/>
            <person name="Grigg M."/>
            <person name="Lorenzi H."/>
            <person name="Galac M."/>
        </authorList>
    </citation>
    <scope>NUCLEOTIDE SEQUENCE [LARGE SCALE GENOMIC DNA]</scope>
    <source>
        <strain evidence="6 7">EAF2021</strain>
    </source>
</reference>
<sequence length="509" mass="59025">MAHISDEENKVVYVGDLSSTVNEELLYKLFGPPKFGKIEKLILKQSKRPSRTLLFAFITYENHEDAEKVITEMNSYPIDGIPIRVLFSEPNFEQIRSNFNGNITINNLNPLVKQKTLIDIFSKYGDIFSCKIPKGKDGELFGVAYIQYTNQKDAHKAILAMNGKEVKGQIINVKKYDPLDRSPNLHIISGIPLQITTNKDLQTWLKDIFSGNEKDKQTYANLDKTVLLLLPDDPHYRQAFLTFLDSETVKDAMEALKTHGMKCIHVTTSTKIRQMKENSAYWDQIHHKEVSHTIYVKNFPSNYTEKNIERMFWTFPDFQKCDFKETISYKYAFVHFSTRKGAKNAIDNSTLIGFINEKGKENENPPEQLFVSYLIDKGEKNKDKDKVNHQNQLNERQLCKKVISDCGKESSQFHRFSQLSPEQINSLIENDELYLKWIKQDNFIQYSPDENEDESKHDNNEENGEVKKDLEINKDEKSTDDNNDNSSYEDYVDDDIVDDIADEDLLPIF</sequence>
<dbReference type="PANTHER" id="PTHR24012">
    <property type="entry name" value="RNA BINDING PROTEIN"/>
    <property type="match status" value="1"/>
</dbReference>
<evidence type="ECO:0000313" key="7">
    <source>
        <dbReference type="Proteomes" id="UP001470230"/>
    </source>
</evidence>
<feature type="compositionally biased region" description="Basic and acidic residues" evidence="4">
    <location>
        <begin position="454"/>
        <end position="480"/>
    </location>
</feature>
<dbReference type="SMART" id="SM00360">
    <property type="entry name" value="RRM"/>
    <property type="match status" value="3"/>
</dbReference>
<protein>
    <recommendedName>
        <fullName evidence="5">RRM domain-containing protein</fullName>
    </recommendedName>
</protein>
<evidence type="ECO:0000256" key="4">
    <source>
        <dbReference type="SAM" id="MobiDB-lite"/>
    </source>
</evidence>
<feature type="domain" description="RRM" evidence="5">
    <location>
        <begin position="292"/>
        <end position="361"/>
    </location>
</feature>
<feature type="region of interest" description="Disordered" evidence="4">
    <location>
        <begin position="448"/>
        <end position="496"/>
    </location>
</feature>
<keyword evidence="2 3" id="KW-0694">RNA-binding</keyword>
<keyword evidence="7" id="KW-1185">Reference proteome</keyword>
<proteinExistence type="predicted"/>
<dbReference type="EMBL" id="JAPFFF010000001">
    <property type="protein sequence ID" value="KAK8899142.1"/>
    <property type="molecule type" value="Genomic_DNA"/>
</dbReference>
<dbReference type="PROSITE" id="PS50102">
    <property type="entry name" value="RRM"/>
    <property type="match status" value="3"/>
</dbReference>
<evidence type="ECO:0000256" key="1">
    <source>
        <dbReference type="ARBA" id="ARBA00022737"/>
    </source>
</evidence>
<evidence type="ECO:0000259" key="5">
    <source>
        <dbReference type="PROSITE" id="PS50102"/>
    </source>
</evidence>
<evidence type="ECO:0000256" key="2">
    <source>
        <dbReference type="ARBA" id="ARBA00022884"/>
    </source>
</evidence>
<gene>
    <name evidence="6" type="ORF">M9Y10_001443</name>
</gene>
<dbReference type="InterPro" id="IPR035979">
    <property type="entry name" value="RBD_domain_sf"/>
</dbReference>
<organism evidence="6 7">
    <name type="scientific">Tritrichomonas musculus</name>
    <dbReference type="NCBI Taxonomy" id="1915356"/>
    <lineage>
        <taxon>Eukaryota</taxon>
        <taxon>Metamonada</taxon>
        <taxon>Parabasalia</taxon>
        <taxon>Tritrichomonadida</taxon>
        <taxon>Tritrichomonadidae</taxon>
        <taxon>Tritrichomonas</taxon>
    </lineage>
</organism>
<dbReference type="SUPFAM" id="SSF54928">
    <property type="entry name" value="RNA-binding domain, RBD"/>
    <property type="match status" value="2"/>
</dbReference>
<evidence type="ECO:0000313" key="6">
    <source>
        <dbReference type="EMBL" id="KAK8899142.1"/>
    </source>
</evidence>
<dbReference type="CDD" id="cd00590">
    <property type="entry name" value="RRM_SF"/>
    <property type="match status" value="3"/>
</dbReference>
<dbReference type="InterPro" id="IPR012677">
    <property type="entry name" value="Nucleotide-bd_a/b_plait_sf"/>
</dbReference>
<dbReference type="Pfam" id="PF00076">
    <property type="entry name" value="RRM_1"/>
    <property type="match status" value="3"/>
</dbReference>
<keyword evidence="1" id="KW-0677">Repeat</keyword>
<feature type="domain" description="RRM" evidence="5">
    <location>
        <begin position="101"/>
        <end position="178"/>
    </location>
</feature>
<feature type="domain" description="RRM" evidence="5">
    <location>
        <begin position="10"/>
        <end position="90"/>
    </location>
</feature>
<dbReference type="Gene3D" id="3.30.70.330">
    <property type="match status" value="3"/>
</dbReference>
<accession>A0ABR2L7D5</accession>
<name>A0ABR2L7D5_9EUKA</name>
<dbReference type="Proteomes" id="UP001470230">
    <property type="component" value="Unassembled WGS sequence"/>
</dbReference>
<evidence type="ECO:0000256" key="3">
    <source>
        <dbReference type="PROSITE-ProRule" id="PRU00176"/>
    </source>
</evidence>